<dbReference type="Proteomes" id="UP001157156">
    <property type="component" value="Unassembled WGS sequence"/>
</dbReference>
<feature type="transmembrane region" description="Helical" evidence="8">
    <location>
        <begin position="368"/>
        <end position="386"/>
    </location>
</feature>
<evidence type="ECO:0000256" key="3">
    <source>
        <dbReference type="ARBA" id="ARBA00022475"/>
    </source>
</evidence>
<gene>
    <name evidence="9" type="ORF">GCM10007931_15860</name>
</gene>
<name>A0ABQ6EPF5_9VIBR</name>
<comment type="similarity">
    <text evidence="2">Belongs to the PqiA family.</text>
</comment>
<dbReference type="InterPro" id="IPR005219">
    <property type="entry name" value="PqiA-like_proteobact"/>
</dbReference>
<comment type="caution">
    <text evidence="9">The sequence shown here is derived from an EMBL/GenBank/DDBJ whole genome shotgun (WGS) entry which is preliminary data.</text>
</comment>
<organism evidence="9 10">
    <name type="scientific">Vibrio algivorus</name>
    <dbReference type="NCBI Taxonomy" id="1667024"/>
    <lineage>
        <taxon>Bacteria</taxon>
        <taxon>Pseudomonadati</taxon>
        <taxon>Pseudomonadota</taxon>
        <taxon>Gammaproteobacteria</taxon>
        <taxon>Vibrionales</taxon>
        <taxon>Vibrionaceae</taxon>
        <taxon>Vibrio</taxon>
    </lineage>
</organism>
<keyword evidence="5 8" id="KW-0812">Transmembrane</keyword>
<evidence type="ECO:0000256" key="2">
    <source>
        <dbReference type="ARBA" id="ARBA00007555"/>
    </source>
</evidence>
<dbReference type="Pfam" id="PF04403">
    <property type="entry name" value="PqiA"/>
    <property type="match status" value="2"/>
</dbReference>
<evidence type="ECO:0000256" key="6">
    <source>
        <dbReference type="ARBA" id="ARBA00022989"/>
    </source>
</evidence>
<dbReference type="NCBIfam" id="TIGR00155">
    <property type="entry name" value="pqiA_fam"/>
    <property type="match status" value="1"/>
</dbReference>
<evidence type="ECO:0000256" key="7">
    <source>
        <dbReference type="ARBA" id="ARBA00023136"/>
    </source>
</evidence>
<keyword evidence="7 8" id="KW-0472">Membrane</keyword>
<feature type="transmembrane region" description="Helical" evidence="8">
    <location>
        <begin position="79"/>
        <end position="103"/>
    </location>
</feature>
<feature type="transmembrane region" description="Helical" evidence="8">
    <location>
        <begin position="275"/>
        <end position="297"/>
    </location>
</feature>
<keyword evidence="4" id="KW-0997">Cell inner membrane</keyword>
<evidence type="ECO:0000256" key="1">
    <source>
        <dbReference type="ARBA" id="ARBA00004429"/>
    </source>
</evidence>
<evidence type="ECO:0000313" key="9">
    <source>
        <dbReference type="EMBL" id="GLT14611.1"/>
    </source>
</evidence>
<feature type="transmembrane region" description="Helical" evidence="8">
    <location>
        <begin position="317"/>
        <end position="347"/>
    </location>
</feature>
<comment type="subcellular location">
    <subcellularLocation>
        <location evidence="1">Cell inner membrane</location>
        <topology evidence="1">Multi-pass membrane protein</topology>
    </subcellularLocation>
</comment>
<accession>A0ABQ6EPF5</accession>
<protein>
    <submittedName>
        <fullName evidence="9">Paraquat-inducible protein A</fullName>
    </submittedName>
</protein>
<dbReference type="PANTHER" id="PTHR30462:SF1">
    <property type="entry name" value="INTERMEMBRANE TRANSPORT PROTEIN YEBS"/>
    <property type="match status" value="1"/>
</dbReference>
<keyword evidence="10" id="KW-1185">Reference proteome</keyword>
<reference evidence="10" key="1">
    <citation type="journal article" date="2019" name="Int. J. Syst. Evol. Microbiol.">
        <title>The Global Catalogue of Microorganisms (GCM) 10K type strain sequencing project: providing services to taxonomists for standard genome sequencing and annotation.</title>
        <authorList>
            <consortium name="The Broad Institute Genomics Platform"/>
            <consortium name="The Broad Institute Genome Sequencing Center for Infectious Disease"/>
            <person name="Wu L."/>
            <person name="Ma J."/>
        </authorList>
    </citation>
    <scope>NUCLEOTIDE SEQUENCE [LARGE SCALE GENOMIC DNA]</scope>
    <source>
        <strain evidence="10">NBRC 111146</strain>
    </source>
</reference>
<feature type="transmembrane region" description="Helical" evidence="8">
    <location>
        <begin position="173"/>
        <end position="191"/>
    </location>
</feature>
<evidence type="ECO:0000256" key="8">
    <source>
        <dbReference type="SAM" id="Phobius"/>
    </source>
</evidence>
<feature type="transmembrane region" description="Helical" evidence="8">
    <location>
        <begin position="398"/>
        <end position="417"/>
    </location>
</feature>
<dbReference type="EMBL" id="BSPV01000004">
    <property type="protein sequence ID" value="GLT14611.1"/>
    <property type="molecule type" value="Genomic_DNA"/>
</dbReference>
<dbReference type="InterPro" id="IPR007498">
    <property type="entry name" value="PqiA-like"/>
</dbReference>
<dbReference type="InterPro" id="IPR051800">
    <property type="entry name" value="PqiA-PqiB_transport"/>
</dbReference>
<feature type="transmembrane region" description="Helical" evidence="8">
    <location>
        <begin position="123"/>
        <end position="152"/>
    </location>
</feature>
<evidence type="ECO:0000313" key="10">
    <source>
        <dbReference type="Proteomes" id="UP001157156"/>
    </source>
</evidence>
<evidence type="ECO:0000256" key="4">
    <source>
        <dbReference type="ARBA" id="ARBA00022519"/>
    </source>
</evidence>
<keyword evidence="6 8" id="KW-1133">Transmembrane helix</keyword>
<keyword evidence="3" id="KW-1003">Cell membrane</keyword>
<proteinExistence type="inferred from homology"/>
<feature type="transmembrane region" description="Helical" evidence="8">
    <location>
        <begin position="197"/>
        <end position="217"/>
    </location>
</feature>
<dbReference type="PANTHER" id="PTHR30462">
    <property type="entry name" value="INTERMEMBRANE TRANSPORT PROTEIN PQIB-RELATED"/>
    <property type="match status" value="1"/>
</dbReference>
<evidence type="ECO:0000256" key="5">
    <source>
        <dbReference type="ARBA" id="ARBA00022692"/>
    </source>
</evidence>
<sequence length="439" mass="49198">MSANNVHDMSSKAKGKDNLSNLSSDYMSSIPHQAQPSIICPCCDMKVITQDLHLGINAHCPRCDTLLYRGKDFLLNTNLMLAFSGLLFFIPALFIPFITIRLINVNFSSTLVSGAFALFNEGFYALGVLIFLCSSVIPVLLFASVIGAHWGLKHKNFVVFKYSLVIYQKVKHWWMVDVFLLSIAVAAFKLLEYSTVTPKIGLICITFSQIIAITLIIRMSVRRYWEAWNPSNELNITAIESHCQHCHLSQDNNNSCQRCHSPLIDRKPNSIQKTWAFLIAATVFLIPANFLEISIIFSNGIRYQDTIFSGVVSLTKGHIPIAIVIFVASILVPVAKIIGLAYILVYIQLKSSLDQYKRMKLYLFVKWIGKWSILDLFVIATTIALVDRDQILDFSPGPAAIAFAAVVVLTMCAAESLDPRLIWDTPSKTNNKNESSYEQ</sequence>